<dbReference type="EMBL" id="CAACVR010000001">
    <property type="protein sequence ID" value="VEU19688.1"/>
    <property type="molecule type" value="Genomic_DNA"/>
</dbReference>
<evidence type="ECO:0000256" key="1">
    <source>
        <dbReference type="SAM" id="MobiDB-lite"/>
    </source>
</evidence>
<feature type="region of interest" description="Disordered" evidence="1">
    <location>
        <begin position="1"/>
        <end position="44"/>
    </location>
</feature>
<feature type="compositionally biased region" description="Low complexity" evidence="1">
    <location>
        <begin position="7"/>
        <end position="35"/>
    </location>
</feature>
<dbReference type="AlphaFoldDB" id="A0A448YFN6"/>
<feature type="compositionally biased region" description="Polar residues" evidence="1">
    <location>
        <begin position="321"/>
        <end position="334"/>
    </location>
</feature>
<keyword evidence="2" id="KW-0472">Membrane</keyword>
<evidence type="ECO:0000256" key="2">
    <source>
        <dbReference type="SAM" id="Phobius"/>
    </source>
</evidence>
<accession>A0A448YFN6</accession>
<name>A0A448YFN6_BRENA</name>
<keyword evidence="2" id="KW-1133">Transmembrane helix</keyword>
<evidence type="ECO:0000313" key="3">
    <source>
        <dbReference type="EMBL" id="VEU19688.1"/>
    </source>
</evidence>
<organism evidence="3 4">
    <name type="scientific">Brettanomyces naardenensis</name>
    <name type="common">Yeast</name>
    <dbReference type="NCBI Taxonomy" id="13370"/>
    <lineage>
        <taxon>Eukaryota</taxon>
        <taxon>Fungi</taxon>
        <taxon>Dikarya</taxon>
        <taxon>Ascomycota</taxon>
        <taxon>Saccharomycotina</taxon>
        <taxon>Pichiomycetes</taxon>
        <taxon>Pichiales</taxon>
        <taxon>Pichiaceae</taxon>
        <taxon>Brettanomyces</taxon>
    </lineage>
</organism>
<feature type="transmembrane region" description="Helical" evidence="2">
    <location>
        <begin position="58"/>
        <end position="80"/>
    </location>
</feature>
<reference evidence="3 4" key="1">
    <citation type="submission" date="2018-12" db="EMBL/GenBank/DDBJ databases">
        <authorList>
            <person name="Tiukova I."/>
            <person name="Dainat J."/>
        </authorList>
    </citation>
    <scope>NUCLEOTIDE SEQUENCE [LARGE SCALE GENOMIC DNA]</scope>
</reference>
<sequence>MSDLPAITSDVSSVTTSESTHSDSTTPTTSYTIPTAIPNQQNEQNPFIQQSKYREGTLYIIILPAIAGAFLLYLLCTAYMKWKAKRQAKQAPPFEDMYEPKLGKSEIFDLERATTLVPSMTGTSGSARGMRATNSGATFFNLEGKLANIEPAEKIGLARSSMELPFGIAARQREEYNAECDASVGSLLQLHLNSSDGNGPLKNSSSSGGGSKKSGSSTTVYYSLIEPDHAATPSTVSIPNNKKRFHKKALSSVILDEFISTGELPADDPNDTTADMDSIGTDPNVENHSMFEQLQDSSYNADLPYSRSPSPVKRARPRSYHSGNTSGVFGSPSRSPKRAYRQQQQEAPRSPSRRPVRNGLTGSPLRGTVKRTGI</sequence>
<feature type="region of interest" description="Disordered" evidence="1">
    <location>
        <begin position="262"/>
        <end position="285"/>
    </location>
</feature>
<dbReference type="OrthoDB" id="3998070at2759"/>
<feature type="region of interest" description="Disordered" evidence="1">
    <location>
        <begin position="195"/>
        <end position="217"/>
    </location>
</feature>
<feature type="region of interest" description="Disordered" evidence="1">
    <location>
        <begin position="297"/>
        <end position="374"/>
    </location>
</feature>
<keyword evidence="4" id="KW-1185">Reference proteome</keyword>
<dbReference type="Proteomes" id="UP000290900">
    <property type="component" value="Unassembled WGS sequence"/>
</dbReference>
<evidence type="ECO:0000313" key="4">
    <source>
        <dbReference type="Proteomes" id="UP000290900"/>
    </source>
</evidence>
<dbReference type="InParanoid" id="A0A448YFN6"/>
<protein>
    <submittedName>
        <fullName evidence="3">DEKNAAC100199</fullName>
    </submittedName>
</protein>
<keyword evidence="2" id="KW-0812">Transmembrane</keyword>
<gene>
    <name evidence="3" type="ORF">BRENAR_LOCUS425</name>
</gene>
<proteinExistence type="predicted"/>